<keyword evidence="2" id="KW-0812">Transmembrane</keyword>
<keyword evidence="4" id="KW-1185">Reference proteome</keyword>
<dbReference type="Proteomes" id="UP001374803">
    <property type="component" value="Chromosome"/>
</dbReference>
<keyword evidence="2" id="KW-1133">Transmembrane helix</keyword>
<feature type="coiled-coil region" evidence="1">
    <location>
        <begin position="48"/>
        <end position="90"/>
    </location>
</feature>
<accession>A0ABZ2KYH9</accession>
<dbReference type="RefSeq" id="WP_394831691.1">
    <property type="nucleotide sequence ID" value="NZ_CP089929.1"/>
</dbReference>
<proteinExistence type="predicted"/>
<keyword evidence="1" id="KW-0175">Coiled coil</keyword>
<organism evidence="3 4">
    <name type="scientific">Pendulispora rubella</name>
    <dbReference type="NCBI Taxonomy" id="2741070"/>
    <lineage>
        <taxon>Bacteria</taxon>
        <taxon>Pseudomonadati</taxon>
        <taxon>Myxococcota</taxon>
        <taxon>Myxococcia</taxon>
        <taxon>Myxococcales</taxon>
        <taxon>Sorangiineae</taxon>
        <taxon>Pendulisporaceae</taxon>
        <taxon>Pendulispora</taxon>
    </lineage>
</organism>
<reference evidence="3" key="1">
    <citation type="submission" date="2021-12" db="EMBL/GenBank/DDBJ databases">
        <title>Discovery of the Pendulisporaceae a myxobacterial family with distinct sporulation behavior and unique specialized metabolism.</title>
        <authorList>
            <person name="Garcia R."/>
            <person name="Popoff A."/>
            <person name="Bader C.D."/>
            <person name="Loehr J."/>
            <person name="Walesch S."/>
            <person name="Walt C."/>
            <person name="Boldt J."/>
            <person name="Bunk B."/>
            <person name="Haeckl F.J.F.P.J."/>
            <person name="Gunesch A.P."/>
            <person name="Birkelbach J."/>
            <person name="Nuebel U."/>
            <person name="Pietschmann T."/>
            <person name="Bach T."/>
            <person name="Mueller R."/>
        </authorList>
    </citation>
    <scope>NUCLEOTIDE SEQUENCE</scope>
    <source>
        <strain evidence="3">MSr11367</strain>
    </source>
</reference>
<name>A0ABZ2KYH9_9BACT</name>
<evidence type="ECO:0000256" key="2">
    <source>
        <dbReference type="SAM" id="Phobius"/>
    </source>
</evidence>
<evidence type="ECO:0000256" key="1">
    <source>
        <dbReference type="SAM" id="Coils"/>
    </source>
</evidence>
<dbReference type="EMBL" id="CP089983">
    <property type="protein sequence ID" value="WXB02066.1"/>
    <property type="molecule type" value="Genomic_DNA"/>
</dbReference>
<evidence type="ECO:0000313" key="3">
    <source>
        <dbReference type="EMBL" id="WXB02066.1"/>
    </source>
</evidence>
<evidence type="ECO:0000313" key="4">
    <source>
        <dbReference type="Proteomes" id="UP001374803"/>
    </source>
</evidence>
<feature type="transmembrane region" description="Helical" evidence="2">
    <location>
        <begin position="6"/>
        <end position="24"/>
    </location>
</feature>
<keyword evidence="2" id="KW-0472">Membrane</keyword>
<gene>
    <name evidence="3" type="ORF">LVJ94_34780</name>
</gene>
<sequence>MDIWQLASNGVVTLLVGGGIFAWVRGTLGRAVDVAREQALAALSRAHAKLLADERQAWERELEKQRQEFTRLLEKEREEAQRRMESFKITLGLGAEIRRQVAAKRVEAAIKLLEAGRPLFRAALNGRINSPEDRRLFHERITEYIAVLADWEIFFETNTAASLTEFIGQVSRAHNDWVHKNDPDALGRAMTALSQFVNLLRKEMFIDAEAASDLSVSSPSAS</sequence>
<protein>
    <submittedName>
        <fullName evidence="3">Uncharacterized protein</fullName>
    </submittedName>
</protein>